<organism evidence="1 2">
    <name type="scientific">Circinella minor</name>
    <dbReference type="NCBI Taxonomy" id="1195481"/>
    <lineage>
        <taxon>Eukaryota</taxon>
        <taxon>Fungi</taxon>
        <taxon>Fungi incertae sedis</taxon>
        <taxon>Mucoromycota</taxon>
        <taxon>Mucoromycotina</taxon>
        <taxon>Mucoromycetes</taxon>
        <taxon>Mucorales</taxon>
        <taxon>Lichtheimiaceae</taxon>
        <taxon>Circinella</taxon>
    </lineage>
</organism>
<accession>A0A8H7S320</accession>
<proteinExistence type="predicted"/>
<evidence type="ECO:0000313" key="2">
    <source>
        <dbReference type="Proteomes" id="UP000646827"/>
    </source>
</evidence>
<dbReference type="EMBL" id="JAEPRB010000115">
    <property type="protein sequence ID" value="KAG2221238.1"/>
    <property type="molecule type" value="Genomic_DNA"/>
</dbReference>
<dbReference type="Proteomes" id="UP000646827">
    <property type="component" value="Unassembled WGS sequence"/>
</dbReference>
<dbReference type="AlphaFoldDB" id="A0A8H7S320"/>
<evidence type="ECO:0000313" key="1">
    <source>
        <dbReference type="EMBL" id="KAG2221238.1"/>
    </source>
</evidence>
<name>A0A8H7S320_9FUNG</name>
<sequence length="110" mass="12154">MAQDTTLNVQQLDGQALFARGNRRFKHERIPTGESRCCAWNNNQCSKARFKGNPIILELSYNIAKDKLGHGGVYVVTCPAGGYVVATGSFGQVKYETYDADQNRLSQSAH</sequence>
<gene>
    <name evidence="1" type="ORF">INT45_013949</name>
</gene>
<keyword evidence="2" id="KW-1185">Reference proteome</keyword>
<reference evidence="1 2" key="1">
    <citation type="submission" date="2020-12" db="EMBL/GenBank/DDBJ databases">
        <title>Metabolic potential, ecology and presence of endohyphal bacteria is reflected in genomic diversity of Mucoromycotina.</title>
        <authorList>
            <person name="Muszewska A."/>
            <person name="Okrasinska A."/>
            <person name="Steczkiewicz K."/>
            <person name="Drgas O."/>
            <person name="Orlowska M."/>
            <person name="Perlinska-Lenart U."/>
            <person name="Aleksandrzak-Piekarczyk T."/>
            <person name="Szatraj K."/>
            <person name="Zielenkiewicz U."/>
            <person name="Pilsyk S."/>
            <person name="Malc E."/>
            <person name="Mieczkowski P."/>
            <person name="Kruszewska J.S."/>
            <person name="Biernat P."/>
            <person name="Pawlowska J."/>
        </authorList>
    </citation>
    <scope>NUCLEOTIDE SEQUENCE [LARGE SCALE GENOMIC DNA]</scope>
    <source>
        <strain evidence="1 2">CBS 142.35</strain>
    </source>
</reference>
<protein>
    <submittedName>
        <fullName evidence="1">Uncharacterized protein</fullName>
    </submittedName>
</protein>
<dbReference type="OrthoDB" id="2252907at2759"/>
<comment type="caution">
    <text evidence="1">The sequence shown here is derived from an EMBL/GenBank/DDBJ whole genome shotgun (WGS) entry which is preliminary data.</text>
</comment>